<evidence type="ECO:0000313" key="2">
    <source>
        <dbReference type="Proteomes" id="UP001175226"/>
    </source>
</evidence>
<sequence>MTFEGLYAKEKAEESEMKIQFMGIAQKQTEQSGVRCRNSHGNALRVHRHSDFGFHVLDEDEGERTARTNQVKSYCTAFFDGDARVAIILEMAGSRIRLALGSEQSLGYRQCRLLDGESFHFLAESSLLGLRRLERRITMDPFSATFCTFLRKARTRYTDYKLYLPVKVTYTNDTCSIWAIWAIWSIPALPHSNQFYATQVEQEAAGGRLLIFDVLLVALTLVQEIEGHNICCDVLLQPRDNIGQPMTYLKIVFYAYYG</sequence>
<dbReference type="EMBL" id="JAUEPT010000146">
    <property type="protein sequence ID" value="KAK0430524.1"/>
    <property type="molecule type" value="Genomic_DNA"/>
</dbReference>
<accession>A0AA39IWL5</accession>
<proteinExistence type="predicted"/>
<evidence type="ECO:0000313" key="1">
    <source>
        <dbReference type="EMBL" id="KAK0430524.1"/>
    </source>
</evidence>
<dbReference type="Proteomes" id="UP001175226">
    <property type="component" value="Unassembled WGS sequence"/>
</dbReference>
<name>A0AA39IWL5_9AGAR</name>
<protein>
    <submittedName>
        <fullName evidence="1">Uncharacterized protein</fullName>
    </submittedName>
</protein>
<dbReference type="AlphaFoldDB" id="A0AA39IWL5"/>
<gene>
    <name evidence="1" type="ORF">EV421DRAFT_1744000</name>
</gene>
<keyword evidence="2" id="KW-1185">Reference proteome</keyword>
<comment type="caution">
    <text evidence="1">The sequence shown here is derived from an EMBL/GenBank/DDBJ whole genome shotgun (WGS) entry which is preliminary data.</text>
</comment>
<organism evidence="1 2">
    <name type="scientific">Armillaria borealis</name>
    <dbReference type="NCBI Taxonomy" id="47425"/>
    <lineage>
        <taxon>Eukaryota</taxon>
        <taxon>Fungi</taxon>
        <taxon>Dikarya</taxon>
        <taxon>Basidiomycota</taxon>
        <taxon>Agaricomycotina</taxon>
        <taxon>Agaricomycetes</taxon>
        <taxon>Agaricomycetidae</taxon>
        <taxon>Agaricales</taxon>
        <taxon>Marasmiineae</taxon>
        <taxon>Physalacriaceae</taxon>
        <taxon>Armillaria</taxon>
    </lineage>
</organism>
<reference evidence="1" key="1">
    <citation type="submission" date="2023-06" db="EMBL/GenBank/DDBJ databases">
        <authorList>
            <consortium name="Lawrence Berkeley National Laboratory"/>
            <person name="Ahrendt S."/>
            <person name="Sahu N."/>
            <person name="Indic B."/>
            <person name="Wong-Bajracharya J."/>
            <person name="Merenyi Z."/>
            <person name="Ke H.-M."/>
            <person name="Monk M."/>
            <person name="Kocsube S."/>
            <person name="Drula E."/>
            <person name="Lipzen A."/>
            <person name="Balint B."/>
            <person name="Henrissat B."/>
            <person name="Andreopoulos B."/>
            <person name="Martin F.M."/>
            <person name="Harder C.B."/>
            <person name="Rigling D."/>
            <person name="Ford K.L."/>
            <person name="Foster G.D."/>
            <person name="Pangilinan J."/>
            <person name="Papanicolaou A."/>
            <person name="Barry K."/>
            <person name="LaButti K."/>
            <person name="Viragh M."/>
            <person name="Koriabine M."/>
            <person name="Yan M."/>
            <person name="Riley R."/>
            <person name="Champramary S."/>
            <person name="Plett K.L."/>
            <person name="Tsai I.J."/>
            <person name="Slot J."/>
            <person name="Sipos G."/>
            <person name="Plett J."/>
            <person name="Nagy L.G."/>
            <person name="Grigoriev I.V."/>
        </authorList>
    </citation>
    <scope>NUCLEOTIDE SEQUENCE</scope>
    <source>
        <strain evidence="1">FPL87.14</strain>
    </source>
</reference>